<dbReference type="GO" id="GO:0008137">
    <property type="term" value="F:NADH dehydrogenase (ubiquinone) activity"/>
    <property type="evidence" value="ECO:0007669"/>
    <property type="project" value="UniProtKB-UniRule"/>
</dbReference>
<gene>
    <name evidence="3" type="ORF">BE04_34600</name>
    <name evidence="4" type="ORF">BE21_18075</name>
</gene>
<comment type="caution">
    <text evidence="3">The sequence shown here is derived from an EMBL/GenBank/DDBJ whole genome shotgun (WGS) entry which is preliminary data.</text>
</comment>
<feature type="transmembrane region" description="Helical" evidence="2">
    <location>
        <begin position="32"/>
        <end position="50"/>
    </location>
</feature>
<evidence type="ECO:0000256" key="2">
    <source>
        <dbReference type="RuleBase" id="RU004429"/>
    </source>
</evidence>
<sequence>MPSLSALAFLGLAALTLGSAGLVAFSRNIIHSALALLGTFLGIAGLYVTLSADFLAATQVLVYVGGTLVLILFAVMLTSRIAEMKISNPRGGAAVAFVLVTAVLLVLGRVATRTPWPAEAKPAMPSTAKLGHAFLGEYLLPFELGSVVLLGAMIGAVVLARRAVRRAWERE</sequence>
<dbReference type="GO" id="GO:0005886">
    <property type="term" value="C:plasma membrane"/>
    <property type="evidence" value="ECO:0007669"/>
    <property type="project" value="UniProtKB-SubCell"/>
</dbReference>
<feature type="transmembrane region" description="Helical" evidence="2">
    <location>
        <begin position="56"/>
        <end position="79"/>
    </location>
</feature>
<proteinExistence type="inferred from homology"/>
<dbReference type="GO" id="GO:0048038">
    <property type="term" value="F:quinone binding"/>
    <property type="evidence" value="ECO:0007669"/>
    <property type="project" value="UniProtKB-UniRule"/>
</dbReference>
<dbReference type="Proteomes" id="UP000075604">
    <property type="component" value="Unassembled WGS sequence"/>
</dbReference>
<keyword evidence="2" id="KW-0472">Membrane</keyword>
<feature type="transmembrane region" description="Helical" evidence="2">
    <location>
        <begin position="138"/>
        <end position="160"/>
    </location>
</feature>
<dbReference type="InterPro" id="IPR042106">
    <property type="entry name" value="Nuo/plastoQ_OxRdtase_6_NuoJ"/>
</dbReference>
<comment type="subcellular location">
    <subcellularLocation>
        <location evidence="2">Cell membrane</location>
        <topology evidence="2">Multi-pass membrane protein</topology>
    </subcellularLocation>
</comment>
<accession>A0A150PR48</accession>
<keyword evidence="2" id="KW-0520">NAD</keyword>
<comment type="catalytic activity">
    <reaction evidence="2">
        <text>a quinone + NADH + 5 H(+)(in) = a quinol + NAD(+) + 4 H(+)(out)</text>
        <dbReference type="Rhea" id="RHEA:57888"/>
        <dbReference type="ChEBI" id="CHEBI:15378"/>
        <dbReference type="ChEBI" id="CHEBI:24646"/>
        <dbReference type="ChEBI" id="CHEBI:57540"/>
        <dbReference type="ChEBI" id="CHEBI:57945"/>
        <dbReference type="ChEBI" id="CHEBI:132124"/>
    </reaction>
</comment>
<dbReference type="AlphaFoldDB" id="A0A150PR48"/>
<dbReference type="PANTHER" id="PTHR33269">
    <property type="entry name" value="NADH-UBIQUINONE OXIDOREDUCTASE CHAIN 6"/>
    <property type="match status" value="1"/>
</dbReference>
<keyword evidence="2" id="KW-0812">Transmembrane</keyword>
<name>A0A150PR48_SORCE</name>
<evidence type="ECO:0000313" key="5">
    <source>
        <dbReference type="Proteomes" id="UP000075502"/>
    </source>
</evidence>
<evidence type="ECO:0000313" key="4">
    <source>
        <dbReference type="EMBL" id="KYG09418.1"/>
    </source>
</evidence>
<evidence type="ECO:0000313" key="6">
    <source>
        <dbReference type="Proteomes" id="UP000075604"/>
    </source>
</evidence>
<evidence type="ECO:0000313" key="3">
    <source>
        <dbReference type="EMBL" id="KYF58149.1"/>
    </source>
</evidence>
<dbReference type="EMBL" id="JEME01000690">
    <property type="protein sequence ID" value="KYG09418.1"/>
    <property type="molecule type" value="Genomic_DNA"/>
</dbReference>
<dbReference type="Pfam" id="PF00499">
    <property type="entry name" value="Oxidored_q3"/>
    <property type="match status" value="1"/>
</dbReference>
<protein>
    <recommendedName>
        <fullName evidence="2">NADH-quinone oxidoreductase subunit J</fullName>
        <ecNumber evidence="2">7.1.1.-</ecNumber>
    </recommendedName>
</protein>
<feature type="transmembrane region" description="Helical" evidence="2">
    <location>
        <begin position="6"/>
        <end position="25"/>
    </location>
</feature>
<comment type="function">
    <text evidence="2">NDH-1 shuttles electrons from NADH, via FMN and iron-sulfur (Fe-S) centers, to quinones in the respiratory chain. Couples the redox reaction to proton translocation (for every two electrons transferred, four hydrogen ions are translocated across the cytoplasmic membrane), and thus conserves the redox energy in a proton gradient.</text>
</comment>
<dbReference type="EMBL" id="JELX01001673">
    <property type="protein sequence ID" value="KYF58149.1"/>
    <property type="molecule type" value="Genomic_DNA"/>
</dbReference>
<dbReference type="Proteomes" id="UP000075502">
    <property type="component" value="Unassembled WGS sequence"/>
</dbReference>
<organism evidence="3 6">
    <name type="scientific">Sorangium cellulosum</name>
    <name type="common">Polyangium cellulosum</name>
    <dbReference type="NCBI Taxonomy" id="56"/>
    <lineage>
        <taxon>Bacteria</taxon>
        <taxon>Pseudomonadati</taxon>
        <taxon>Myxococcota</taxon>
        <taxon>Polyangia</taxon>
        <taxon>Polyangiales</taxon>
        <taxon>Polyangiaceae</taxon>
        <taxon>Sorangium</taxon>
    </lineage>
</organism>
<keyword evidence="2" id="KW-1133">Transmembrane helix</keyword>
<evidence type="ECO:0000256" key="1">
    <source>
        <dbReference type="ARBA" id="ARBA00005698"/>
    </source>
</evidence>
<keyword evidence="2" id="KW-1003">Cell membrane</keyword>
<dbReference type="Gene3D" id="1.20.120.1200">
    <property type="entry name" value="NADH-ubiquinone/plastoquinone oxidoreductase chain 6, subunit NuoJ"/>
    <property type="match status" value="1"/>
</dbReference>
<dbReference type="PANTHER" id="PTHR33269:SF17">
    <property type="entry name" value="NADH-UBIQUINONE OXIDOREDUCTASE CHAIN 6"/>
    <property type="match status" value="1"/>
</dbReference>
<dbReference type="InterPro" id="IPR001457">
    <property type="entry name" value="NADH_UbQ/plastoQ_OxRdtase_su6"/>
</dbReference>
<comment type="similarity">
    <text evidence="1 2">Belongs to the complex I subunit 6 family.</text>
</comment>
<dbReference type="EC" id="7.1.1.-" evidence="2"/>
<keyword evidence="2" id="KW-0874">Quinone</keyword>
<reference evidence="5 6" key="1">
    <citation type="submission" date="2014-02" db="EMBL/GenBank/DDBJ databases">
        <title>The small core and large imbalanced accessory genome model reveals a collaborative survival strategy of Sorangium cellulosum strains in nature.</title>
        <authorList>
            <person name="Han K."/>
            <person name="Peng R."/>
            <person name="Blom J."/>
            <person name="Li Y.-Z."/>
        </authorList>
    </citation>
    <scope>NUCLEOTIDE SEQUENCE [LARGE SCALE GENOMIC DNA]</scope>
    <source>
        <strain evidence="4 5">So0007-03</strain>
        <strain evidence="3 6">So0157-18</strain>
    </source>
</reference>
<feature type="transmembrane region" description="Helical" evidence="2">
    <location>
        <begin position="91"/>
        <end position="111"/>
    </location>
</feature>